<feature type="domain" description="DUF202" evidence="8">
    <location>
        <begin position="83"/>
        <end position="162"/>
    </location>
</feature>
<keyword evidence="4 7" id="KW-1133">Transmembrane helix</keyword>
<dbReference type="AlphaFoldDB" id="A0A8H3BJ17"/>
<evidence type="ECO:0000256" key="6">
    <source>
        <dbReference type="SAM" id="MobiDB-lite"/>
    </source>
</evidence>
<dbReference type="GO" id="GO:0005886">
    <property type="term" value="C:plasma membrane"/>
    <property type="evidence" value="ECO:0007669"/>
    <property type="project" value="UniProtKB-SubCell"/>
</dbReference>
<dbReference type="EMBL" id="CAJMWX010001050">
    <property type="protein sequence ID" value="CAE6458792.1"/>
    <property type="molecule type" value="Genomic_DNA"/>
</dbReference>
<feature type="transmembrane region" description="Helical" evidence="7">
    <location>
        <begin position="133"/>
        <end position="153"/>
    </location>
</feature>
<dbReference type="Proteomes" id="UP000663888">
    <property type="component" value="Unassembled WGS sequence"/>
</dbReference>
<feature type="region of interest" description="Disordered" evidence="6">
    <location>
        <begin position="1"/>
        <end position="62"/>
    </location>
</feature>
<reference evidence="9" key="1">
    <citation type="submission" date="2021-01" db="EMBL/GenBank/DDBJ databases">
        <authorList>
            <person name="Kaushik A."/>
        </authorList>
    </citation>
    <scope>NUCLEOTIDE SEQUENCE</scope>
    <source>
        <strain evidence="9">AG4-R118</strain>
    </source>
</reference>
<dbReference type="Pfam" id="PF02656">
    <property type="entry name" value="DUF202"/>
    <property type="match status" value="1"/>
</dbReference>
<protein>
    <recommendedName>
        <fullName evidence="8">DUF202 domain-containing protein</fullName>
    </recommendedName>
</protein>
<dbReference type="PANTHER" id="PTHR34187:SF2">
    <property type="entry name" value="DUF202 DOMAIN-CONTAINING PROTEIN"/>
    <property type="match status" value="1"/>
</dbReference>
<dbReference type="InterPro" id="IPR003807">
    <property type="entry name" value="DUF202"/>
</dbReference>
<proteinExistence type="predicted"/>
<evidence type="ECO:0000313" key="9">
    <source>
        <dbReference type="EMBL" id="CAE6458792.1"/>
    </source>
</evidence>
<feature type="compositionally biased region" description="Pro residues" evidence="6">
    <location>
        <begin position="31"/>
        <end position="42"/>
    </location>
</feature>
<keyword evidence="3 7" id="KW-0812">Transmembrane</keyword>
<accession>A0A8H3BJ17</accession>
<evidence type="ECO:0000259" key="8">
    <source>
        <dbReference type="Pfam" id="PF02656"/>
    </source>
</evidence>
<evidence type="ECO:0000256" key="7">
    <source>
        <dbReference type="SAM" id="Phobius"/>
    </source>
</evidence>
<evidence type="ECO:0000256" key="1">
    <source>
        <dbReference type="ARBA" id="ARBA00004651"/>
    </source>
</evidence>
<evidence type="ECO:0000256" key="4">
    <source>
        <dbReference type="ARBA" id="ARBA00022989"/>
    </source>
</evidence>
<keyword evidence="5 7" id="KW-0472">Membrane</keyword>
<dbReference type="PANTHER" id="PTHR34187">
    <property type="entry name" value="FGR18P"/>
    <property type="match status" value="1"/>
</dbReference>
<sequence length="199" mass="21635">MSEPRRKSPSFSQHPVSFFQQEPDIPVVSATPPPNEMPPARPEPSSSAGEWEEDEEPQRKGIMGLVDKYSPRMVLENSGSVARDHLANERTWLAYVRTSLAIASTGVALVQLFTIAAQQPTGTVLIGAKLQRFARPLGAVIVVIGMAVLALGVNRYFRIQHALTLNKFPPARKTVAFISTVLAAIVAVVFGILVGVPRR</sequence>
<dbReference type="InterPro" id="IPR052053">
    <property type="entry name" value="IM_YidH-like"/>
</dbReference>
<gene>
    <name evidence="9" type="ORF">RDB_LOCUS84022</name>
</gene>
<comment type="subcellular location">
    <subcellularLocation>
        <location evidence="1">Cell membrane</location>
        <topology evidence="1">Multi-pass membrane protein</topology>
    </subcellularLocation>
</comment>
<comment type="caution">
    <text evidence="9">The sequence shown here is derived from an EMBL/GenBank/DDBJ whole genome shotgun (WGS) entry which is preliminary data.</text>
</comment>
<feature type="compositionally biased region" description="Polar residues" evidence="6">
    <location>
        <begin position="9"/>
        <end position="20"/>
    </location>
</feature>
<organism evidence="9 10">
    <name type="scientific">Rhizoctonia solani</name>
    <dbReference type="NCBI Taxonomy" id="456999"/>
    <lineage>
        <taxon>Eukaryota</taxon>
        <taxon>Fungi</taxon>
        <taxon>Dikarya</taxon>
        <taxon>Basidiomycota</taxon>
        <taxon>Agaricomycotina</taxon>
        <taxon>Agaricomycetes</taxon>
        <taxon>Cantharellales</taxon>
        <taxon>Ceratobasidiaceae</taxon>
        <taxon>Rhizoctonia</taxon>
    </lineage>
</organism>
<evidence type="ECO:0000256" key="5">
    <source>
        <dbReference type="ARBA" id="ARBA00023136"/>
    </source>
</evidence>
<feature type="transmembrane region" description="Helical" evidence="7">
    <location>
        <begin position="92"/>
        <end position="113"/>
    </location>
</feature>
<keyword evidence="2" id="KW-1003">Cell membrane</keyword>
<name>A0A8H3BJ17_9AGAM</name>
<feature type="transmembrane region" description="Helical" evidence="7">
    <location>
        <begin position="174"/>
        <end position="196"/>
    </location>
</feature>
<evidence type="ECO:0000256" key="2">
    <source>
        <dbReference type="ARBA" id="ARBA00022475"/>
    </source>
</evidence>
<evidence type="ECO:0000256" key="3">
    <source>
        <dbReference type="ARBA" id="ARBA00022692"/>
    </source>
</evidence>
<evidence type="ECO:0000313" key="10">
    <source>
        <dbReference type="Proteomes" id="UP000663888"/>
    </source>
</evidence>